<dbReference type="EMBL" id="KQ976401">
    <property type="protein sequence ID" value="KYM92428.1"/>
    <property type="molecule type" value="Genomic_DNA"/>
</dbReference>
<name>A0A195BWT1_9HYME</name>
<reference evidence="1 2" key="1">
    <citation type="submission" date="2015-09" db="EMBL/GenBank/DDBJ databases">
        <title>Atta colombica WGS genome.</title>
        <authorList>
            <person name="Nygaard S."/>
            <person name="Hu H."/>
            <person name="Boomsma J."/>
            <person name="Zhang G."/>
        </authorList>
    </citation>
    <scope>NUCLEOTIDE SEQUENCE [LARGE SCALE GENOMIC DNA]</scope>
    <source>
        <strain evidence="1">Treedump-2</strain>
        <tissue evidence="1">Whole body</tissue>
    </source>
</reference>
<organism evidence="1 2">
    <name type="scientific">Atta colombica</name>
    <dbReference type="NCBI Taxonomy" id="520822"/>
    <lineage>
        <taxon>Eukaryota</taxon>
        <taxon>Metazoa</taxon>
        <taxon>Ecdysozoa</taxon>
        <taxon>Arthropoda</taxon>
        <taxon>Hexapoda</taxon>
        <taxon>Insecta</taxon>
        <taxon>Pterygota</taxon>
        <taxon>Neoptera</taxon>
        <taxon>Endopterygota</taxon>
        <taxon>Hymenoptera</taxon>
        <taxon>Apocrita</taxon>
        <taxon>Aculeata</taxon>
        <taxon>Formicoidea</taxon>
        <taxon>Formicidae</taxon>
        <taxon>Myrmicinae</taxon>
        <taxon>Atta</taxon>
    </lineage>
</organism>
<evidence type="ECO:0000313" key="1">
    <source>
        <dbReference type="EMBL" id="KYM92428.1"/>
    </source>
</evidence>
<evidence type="ECO:0000313" key="2">
    <source>
        <dbReference type="Proteomes" id="UP000078540"/>
    </source>
</evidence>
<keyword evidence="2" id="KW-1185">Reference proteome</keyword>
<dbReference type="Proteomes" id="UP000078540">
    <property type="component" value="Unassembled WGS sequence"/>
</dbReference>
<accession>A0A195BWT1</accession>
<proteinExistence type="predicted"/>
<protein>
    <submittedName>
        <fullName evidence="1">Uncharacterized protein</fullName>
    </submittedName>
</protein>
<dbReference type="AlphaFoldDB" id="A0A195BWT1"/>
<gene>
    <name evidence="1" type="ORF">ALC53_00883</name>
</gene>
<sequence>MSLRETQTRQLNYKSTLCKYFSLTHAKNIKIYRILETVVHLHDPLMVCFHEDVPLRSDVRNLLLLEHVCLPKDLHRIHMSSILLLYESYLYIFFCFTKQYNGCYLNGIIKLKLNMRRIQKYLNVTVFQMSRRRSEIKSKKYKVDFNDADTDNDGFTPIIRYHCFRTLTFYRHIVNLHFCNISAIHTLHCNLQYCNIEAILLQSSVLYGSLHFLYNNNFYSNIKLE</sequence>